<dbReference type="Proteomes" id="UP000786693">
    <property type="component" value="Unassembled WGS sequence"/>
</dbReference>
<protein>
    <recommendedName>
        <fullName evidence="3">Addiction module component</fullName>
    </recommendedName>
</protein>
<accession>A0ABQ4NH12</accession>
<dbReference type="RefSeq" id="WP_220747226.1">
    <property type="nucleotide sequence ID" value="NZ_BPFH01000001.1"/>
</dbReference>
<sequence>MSKTLEQAIAEAQELSPARQQVVAFYVERALANQPVAPDDASTLEGLQQALAGQGYDEDEARARMNARIEAARTA</sequence>
<name>A0ABQ4NH12_9RHOB</name>
<dbReference type="EMBL" id="BPFH01000001">
    <property type="protein sequence ID" value="GIT93707.1"/>
    <property type="molecule type" value="Genomic_DNA"/>
</dbReference>
<organism evidence="1 2">
    <name type="scientific">Jannaschia pagri</name>
    <dbReference type="NCBI Taxonomy" id="2829797"/>
    <lineage>
        <taxon>Bacteria</taxon>
        <taxon>Pseudomonadati</taxon>
        <taxon>Pseudomonadota</taxon>
        <taxon>Alphaproteobacteria</taxon>
        <taxon>Rhodobacterales</taxon>
        <taxon>Roseobacteraceae</taxon>
        <taxon>Jannaschia</taxon>
    </lineage>
</organism>
<proteinExistence type="predicted"/>
<evidence type="ECO:0000313" key="1">
    <source>
        <dbReference type="EMBL" id="GIT93707.1"/>
    </source>
</evidence>
<comment type="caution">
    <text evidence="1">The sequence shown here is derived from an EMBL/GenBank/DDBJ whole genome shotgun (WGS) entry which is preliminary data.</text>
</comment>
<reference evidence="1 2" key="1">
    <citation type="submission" date="2021-05" db="EMBL/GenBank/DDBJ databases">
        <title>Bacteria Genome sequencing.</title>
        <authorList>
            <person name="Takabe Y."/>
            <person name="Nakajima Y."/>
            <person name="Suzuki S."/>
            <person name="Shiozaki T."/>
        </authorList>
    </citation>
    <scope>NUCLEOTIDE SEQUENCE [LARGE SCALE GENOMIC DNA]</scope>
    <source>
        <strain evidence="1 2">AI_62</strain>
    </source>
</reference>
<keyword evidence="2" id="KW-1185">Reference proteome</keyword>
<evidence type="ECO:0008006" key="3">
    <source>
        <dbReference type="Google" id="ProtNLM"/>
    </source>
</evidence>
<evidence type="ECO:0000313" key="2">
    <source>
        <dbReference type="Proteomes" id="UP000786693"/>
    </source>
</evidence>
<gene>
    <name evidence="1" type="ORF">JANAI62_03300</name>
</gene>